<dbReference type="InterPro" id="IPR034032">
    <property type="entry name" value="Zn_MMP-like_bac"/>
</dbReference>
<dbReference type="Pfam" id="PF17148">
    <property type="entry name" value="DUF5117"/>
    <property type="match status" value="1"/>
</dbReference>
<accession>A0A239EZ69</accession>
<feature type="domain" description="EcxA zinc-binding" evidence="2">
    <location>
        <begin position="411"/>
        <end position="719"/>
    </location>
</feature>
<feature type="domain" description="DUF5117" evidence="3">
    <location>
        <begin position="93"/>
        <end position="285"/>
    </location>
</feature>
<dbReference type="PANTHER" id="PTHR38478">
    <property type="entry name" value="PEPTIDASE M1A AND M12B"/>
    <property type="match status" value="1"/>
</dbReference>
<dbReference type="Gene3D" id="3.40.390.10">
    <property type="entry name" value="Collagenase (Catalytic Domain)"/>
    <property type="match status" value="1"/>
</dbReference>
<feature type="signal peptide" evidence="1">
    <location>
        <begin position="1"/>
        <end position="21"/>
    </location>
</feature>
<dbReference type="GO" id="GO:0008237">
    <property type="term" value="F:metallopeptidase activity"/>
    <property type="evidence" value="ECO:0007669"/>
    <property type="project" value="InterPro"/>
</dbReference>
<dbReference type="EMBL" id="FZPD01000001">
    <property type="protein sequence ID" value="SNS49202.1"/>
    <property type="molecule type" value="Genomic_DNA"/>
</dbReference>
<evidence type="ECO:0000259" key="4">
    <source>
        <dbReference type="Pfam" id="PF17162"/>
    </source>
</evidence>
<dbReference type="Pfam" id="PF17162">
    <property type="entry name" value="DUF5118"/>
    <property type="match status" value="1"/>
</dbReference>
<name>A0A239EZ69_EKHLU</name>
<dbReference type="InterPro" id="IPR033413">
    <property type="entry name" value="DUF5117"/>
</dbReference>
<gene>
    <name evidence="5" type="ORF">SAMN05421640_0371</name>
</gene>
<evidence type="ECO:0000313" key="6">
    <source>
        <dbReference type="Proteomes" id="UP000198393"/>
    </source>
</evidence>
<dbReference type="InterPro" id="IPR033428">
    <property type="entry name" value="DUF5118"/>
</dbReference>
<dbReference type="SUPFAM" id="SSF55486">
    <property type="entry name" value="Metalloproteases ('zincins'), catalytic domain"/>
    <property type="match status" value="1"/>
</dbReference>
<evidence type="ECO:0000313" key="5">
    <source>
        <dbReference type="EMBL" id="SNS49202.1"/>
    </source>
</evidence>
<evidence type="ECO:0000259" key="3">
    <source>
        <dbReference type="Pfam" id="PF17148"/>
    </source>
</evidence>
<evidence type="ECO:0000259" key="2">
    <source>
        <dbReference type="Pfam" id="PF16313"/>
    </source>
</evidence>
<sequence length="819" mass="91687">MRTYPFLVTLLLAIIFTGCQSSNTPATSQSKAPSNSIAEFTSGMQKQEGFFNFYYDEEVGRVFLEVSSLGQEFLYVNSLAAGIGSNDIGLDRGQLGRERVVKFEKHGNKLLLIQPNYDYRAVSDNQDEVKSVAEAFASSVIGGFEINTKSETAYLIDITDWLLRDSHDVSGTLQRSNQGNFSVDKSRSALYMDATFNFPKNTEFESLLTFSGDAKGWNLRSVTPTPDAVTVRTHHSFIELPDDDYTPRVFDPRSGFFNISYQDYATPIEEPLVKRFIVRHRLKKKDPNAEVSEAVEPIIYYVDRGAPEPVRSALIEGASWWNRAFEAAGYKDAFQVKVMPEGAHPLDVRYNVIQWVHRSTRGWSYGGGVTDPRTGEMIKGHVSLGSLRVRQDFLIATGLLQPYENGDETPNAMTEMSLARLRQLSAHEVGHTIGLAHNFAASVNDRASVMDYPHPYVKMDDQGNIDLSEAYDDKIGAWDKVTITYGYSDFPEGENEEKLRAILDEAFDSDLRYITDQDARPASGLHPEAHLWDNGSNAAVELNRMMKIRRTILDKFSEKAIKTGMPMSSIEEVLVPMYLFHRYQVDGTSKLIGGLNYSYALRGSDQVITEMISANEQMAALEALLNAVKPESLKLPEQLLSQIPPRAFGYGRSRETFQSRTGPAFDYLAAVETAASLPFGFIFNADRFNRLLTYKARDAKQPGVDAVLDRVTSATWMSPSTTASDRTIQKVVEMEMLKQLMGLAVSDRAYDEVRAKTLAKIKEIKSYASGRTSRSTNDDGTYYQYVVSQIDRFLEEPDEFKIPDPIKAPDGSPIGSCDF</sequence>
<reference evidence="5 6" key="1">
    <citation type="submission" date="2017-06" db="EMBL/GenBank/DDBJ databases">
        <authorList>
            <person name="Kim H.J."/>
            <person name="Triplett B.A."/>
        </authorList>
    </citation>
    <scope>NUCLEOTIDE SEQUENCE [LARGE SCALE GENOMIC DNA]</scope>
    <source>
        <strain evidence="5 6">DSM 19307</strain>
    </source>
</reference>
<keyword evidence="6" id="KW-1185">Reference proteome</keyword>
<proteinExistence type="predicted"/>
<dbReference type="PROSITE" id="PS51257">
    <property type="entry name" value="PROKAR_LIPOPROTEIN"/>
    <property type="match status" value="1"/>
</dbReference>
<organism evidence="5 6">
    <name type="scientific">Ekhidna lutea</name>
    <dbReference type="NCBI Taxonomy" id="447679"/>
    <lineage>
        <taxon>Bacteria</taxon>
        <taxon>Pseudomonadati</taxon>
        <taxon>Bacteroidota</taxon>
        <taxon>Cytophagia</taxon>
        <taxon>Cytophagales</taxon>
        <taxon>Reichenbachiellaceae</taxon>
        <taxon>Ekhidna</taxon>
    </lineage>
</organism>
<dbReference type="InterPro" id="IPR024079">
    <property type="entry name" value="MetalloPept_cat_dom_sf"/>
</dbReference>
<dbReference type="OrthoDB" id="9776599at2"/>
<evidence type="ECO:0000256" key="1">
    <source>
        <dbReference type="SAM" id="SignalP"/>
    </source>
</evidence>
<dbReference type="PANTHER" id="PTHR38478:SF1">
    <property type="entry name" value="ZINC DEPENDENT METALLOPROTEASE DOMAIN LIPOPROTEIN"/>
    <property type="match status" value="1"/>
</dbReference>
<feature type="chain" id="PRO_5013235223" description="Peptidase" evidence="1">
    <location>
        <begin position="22"/>
        <end position="819"/>
    </location>
</feature>
<protein>
    <recommendedName>
        <fullName evidence="7">Peptidase</fullName>
    </recommendedName>
</protein>
<dbReference type="AlphaFoldDB" id="A0A239EZ69"/>
<keyword evidence="1" id="KW-0732">Signal</keyword>
<feature type="domain" description="DUF5118" evidence="4">
    <location>
        <begin position="39"/>
        <end position="82"/>
    </location>
</feature>
<dbReference type="RefSeq" id="WP_089355597.1">
    <property type="nucleotide sequence ID" value="NZ_FZPD01000001.1"/>
</dbReference>
<dbReference type="Pfam" id="PF16313">
    <property type="entry name" value="DUF4953"/>
    <property type="match status" value="1"/>
</dbReference>
<dbReference type="CDD" id="cd04276">
    <property type="entry name" value="ZnMc_MMP_like_2"/>
    <property type="match status" value="1"/>
</dbReference>
<dbReference type="Proteomes" id="UP000198393">
    <property type="component" value="Unassembled WGS sequence"/>
</dbReference>
<dbReference type="InterPro" id="IPR032534">
    <property type="entry name" value="EcxA_zinc-bd"/>
</dbReference>
<evidence type="ECO:0008006" key="7">
    <source>
        <dbReference type="Google" id="ProtNLM"/>
    </source>
</evidence>